<dbReference type="NCBIfam" id="TIGR00167">
    <property type="entry name" value="cbbA"/>
    <property type="match status" value="1"/>
</dbReference>
<dbReference type="PIRSF" id="PIRSF001359">
    <property type="entry name" value="F_bP_aldolase_II"/>
    <property type="match status" value="1"/>
</dbReference>
<feature type="binding site" evidence="2">
    <location>
        <begin position="228"/>
        <end position="231"/>
    </location>
    <ligand>
        <name>dihydroxyacetone phosphate</name>
        <dbReference type="ChEBI" id="CHEBI:57642"/>
    </ligand>
</feature>
<gene>
    <name evidence="4" type="ORF">H9Q79_17065</name>
</gene>
<dbReference type="GO" id="GO:0005975">
    <property type="term" value="P:carbohydrate metabolic process"/>
    <property type="evidence" value="ECO:0007669"/>
    <property type="project" value="InterPro"/>
</dbReference>
<protein>
    <submittedName>
        <fullName evidence="4">Class II fructose-bisphosphate aldolase</fullName>
    </submittedName>
</protein>
<feature type="binding site" evidence="3">
    <location>
        <position position="83"/>
    </location>
    <ligand>
        <name>Zn(2+)</name>
        <dbReference type="ChEBI" id="CHEBI:29105"/>
        <label>1</label>
        <note>catalytic</note>
    </ligand>
</feature>
<feature type="binding site" evidence="2">
    <location>
        <begin position="207"/>
        <end position="209"/>
    </location>
    <ligand>
        <name>dihydroxyacetone phosphate</name>
        <dbReference type="ChEBI" id="CHEBI:57642"/>
    </ligand>
</feature>
<dbReference type="PANTHER" id="PTHR30304">
    <property type="entry name" value="D-TAGATOSE-1,6-BISPHOSPHATE ALDOLASE"/>
    <property type="match status" value="1"/>
</dbReference>
<evidence type="ECO:0000256" key="1">
    <source>
        <dbReference type="PIRSR" id="PIRSR001359-1"/>
    </source>
</evidence>
<dbReference type="InterPro" id="IPR013785">
    <property type="entry name" value="Aldolase_TIM"/>
</dbReference>
<dbReference type="KEGG" id="whj:H9Q79_17065"/>
<dbReference type="AlphaFoldDB" id="A0A7G9GCL2"/>
<evidence type="ECO:0000256" key="3">
    <source>
        <dbReference type="PIRSR" id="PIRSR001359-3"/>
    </source>
</evidence>
<dbReference type="PANTHER" id="PTHR30304:SF0">
    <property type="entry name" value="D-TAGATOSE-1,6-BISPHOSPHATE ALDOLASE SUBUNIT GATY-RELATED"/>
    <property type="match status" value="1"/>
</dbReference>
<evidence type="ECO:0000313" key="4">
    <source>
        <dbReference type="EMBL" id="QNM08544.1"/>
    </source>
</evidence>
<dbReference type="EMBL" id="CP060635">
    <property type="protein sequence ID" value="QNM08544.1"/>
    <property type="molecule type" value="Genomic_DNA"/>
</dbReference>
<keyword evidence="3" id="KW-0479">Metal-binding</keyword>
<evidence type="ECO:0000313" key="5">
    <source>
        <dbReference type="Proteomes" id="UP000515860"/>
    </source>
</evidence>
<organism evidence="4 5">
    <name type="scientific">Wansuia hejianensis</name>
    <dbReference type="NCBI Taxonomy" id="2763667"/>
    <lineage>
        <taxon>Bacteria</taxon>
        <taxon>Bacillati</taxon>
        <taxon>Bacillota</taxon>
        <taxon>Clostridia</taxon>
        <taxon>Lachnospirales</taxon>
        <taxon>Lachnospiraceae</taxon>
        <taxon>Wansuia</taxon>
    </lineage>
</organism>
<dbReference type="SUPFAM" id="SSF51569">
    <property type="entry name" value="Aldolase"/>
    <property type="match status" value="1"/>
</dbReference>
<evidence type="ECO:0000256" key="2">
    <source>
        <dbReference type="PIRSR" id="PIRSR001359-2"/>
    </source>
</evidence>
<dbReference type="GO" id="GO:0008270">
    <property type="term" value="F:zinc ion binding"/>
    <property type="evidence" value="ECO:0007669"/>
    <property type="project" value="InterPro"/>
</dbReference>
<name>A0A7G9GCL2_9FIRM</name>
<dbReference type="InterPro" id="IPR050246">
    <property type="entry name" value="Class_II_FBP_aldolase"/>
</dbReference>
<dbReference type="Proteomes" id="UP000515860">
    <property type="component" value="Chromosome"/>
</dbReference>
<dbReference type="InterPro" id="IPR000771">
    <property type="entry name" value="FBA_II"/>
</dbReference>
<feature type="active site" description="Proton donor" evidence="1">
    <location>
        <position position="82"/>
    </location>
</feature>
<dbReference type="Gene3D" id="3.20.20.70">
    <property type="entry name" value="Aldolase class I"/>
    <property type="match status" value="1"/>
</dbReference>
<comment type="cofactor">
    <cofactor evidence="3">
        <name>Zn(2+)</name>
        <dbReference type="ChEBI" id="CHEBI:29105"/>
    </cofactor>
    <text evidence="3">Binds 2 Zn(2+) ions per subunit. One is catalytic and the other provides a structural contribution.</text>
</comment>
<keyword evidence="5" id="KW-1185">Reference proteome</keyword>
<proteinExistence type="predicted"/>
<feature type="binding site" evidence="3">
    <location>
        <position position="134"/>
    </location>
    <ligand>
        <name>Zn(2+)</name>
        <dbReference type="ChEBI" id="CHEBI:29105"/>
        <label>2</label>
    </ligand>
</feature>
<dbReference type="Pfam" id="PF01116">
    <property type="entry name" value="F_bP_aldolase"/>
    <property type="match status" value="1"/>
</dbReference>
<feature type="binding site" evidence="2">
    <location>
        <position position="179"/>
    </location>
    <ligand>
        <name>dihydroxyacetone phosphate</name>
        <dbReference type="ChEBI" id="CHEBI:57642"/>
    </ligand>
</feature>
<sequence length="272" mass="30305">MSLATLKEVLDDARQKKYGVGNFDVFNLEMLRGVIEAAEETESPVILAYAESFETLADIRHYGKLLRSYAEAASVPVVIHCDHAVTLEEIQRVLESGFTSVMIDASDKTFEENVRITRKAVEMARPFHASVESEIGHVAGLEALFENDHNVFTDPETARKFAEATEVDALAVSIGNVHGVYRKEPDIQFELLERLEQEVPVPLVLHGASGISDEDTRRMVRCGITKVNYYTDLCIAASDCIRQNADKHYYELSKAVVDAVKEAAKAKMLLLK</sequence>
<accession>A0A7G9GCL2</accession>
<dbReference type="GO" id="GO:0016832">
    <property type="term" value="F:aldehyde-lyase activity"/>
    <property type="evidence" value="ECO:0007669"/>
    <property type="project" value="InterPro"/>
</dbReference>
<feature type="binding site" evidence="3">
    <location>
        <position position="206"/>
    </location>
    <ligand>
        <name>Zn(2+)</name>
        <dbReference type="ChEBI" id="CHEBI:29105"/>
        <label>1</label>
        <note>catalytic</note>
    </ligand>
</feature>
<keyword evidence="3" id="KW-0862">Zinc</keyword>
<dbReference type="RefSeq" id="WP_118646731.1">
    <property type="nucleotide sequence ID" value="NZ_CP060635.1"/>
</dbReference>
<dbReference type="CDD" id="cd00947">
    <property type="entry name" value="TBP_aldolase_IIB"/>
    <property type="match status" value="1"/>
</dbReference>
<feature type="binding site" evidence="3">
    <location>
        <position position="104"/>
    </location>
    <ligand>
        <name>Zn(2+)</name>
        <dbReference type="ChEBI" id="CHEBI:29105"/>
        <label>2</label>
    </ligand>
</feature>
<feature type="binding site" evidence="3">
    <location>
        <position position="178"/>
    </location>
    <ligand>
        <name>Zn(2+)</name>
        <dbReference type="ChEBI" id="CHEBI:29105"/>
        <label>1</label>
        <note>catalytic</note>
    </ligand>
</feature>
<reference evidence="4 5" key="1">
    <citation type="submission" date="2020-08" db="EMBL/GenBank/DDBJ databases">
        <authorList>
            <person name="Liu C."/>
            <person name="Sun Q."/>
        </authorList>
    </citation>
    <scope>NUCLEOTIDE SEQUENCE [LARGE SCALE GENOMIC DNA]</scope>
    <source>
        <strain evidence="4 5">NSJ-29</strain>
    </source>
</reference>